<keyword evidence="6" id="KW-1185">Reference proteome</keyword>
<dbReference type="PANTHER" id="PTHR10566">
    <property type="entry name" value="CHAPERONE-ACTIVITY OF BC1 COMPLEX CABC1 -RELATED"/>
    <property type="match status" value="1"/>
</dbReference>
<dbReference type="Pfam" id="PF03109">
    <property type="entry name" value="ABC1"/>
    <property type="match status" value="1"/>
</dbReference>
<evidence type="ECO:0000313" key="6">
    <source>
        <dbReference type="Proteomes" id="UP000596660"/>
    </source>
</evidence>
<dbReference type="CDD" id="cd05121">
    <property type="entry name" value="ABC1_ADCK3-like"/>
    <property type="match status" value="1"/>
</dbReference>
<name>A0A803MZ83_CHEQI</name>
<dbReference type="GO" id="GO:0005524">
    <property type="term" value="F:ATP binding"/>
    <property type="evidence" value="ECO:0007669"/>
    <property type="project" value="InterPro"/>
</dbReference>
<dbReference type="InterPro" id="IPR004147">
    <property type="entry name" value="ABC1_dom"/>
</dbReference>
<accession>A0A803MZ83</accession>
<feature type="compositionally biased region" description="Basic and acidic residues" evidence="2">
    <location>
        <begin position="137"/>
        <end position="160"/>
    </location>
</feature>
<proteinExistence type="inferred from homology"/>
<keyword evidence="3" id="KW-0812">Transmembrane</keyword>
<feature type="domain" description="Protein kinase" evidence="4">
    <location>
        <begin position="494"/>
        <end position="841"/>
    </location>
</feature>
<feature type="region of interest" description="Disordered" evidence="2">
    <location>
        <begin position="109"/>
        <end position="173"/>
    </location>
</feature>
<feature type="transmembrane region" description="Helical" evidence="3">
    <location>
        <begin position="982"/>
        <end position="1004"/>
    </location>
</feature>
<dbReference type="InterPro" id="IPR000719">
    <property type="entry name" value="Prot_kinase_dom"/>
</dbReference>
<evidence type="ECO:0000313" key="5">
    <source>
        <dbReference type="EnsemblPlants" id="AUR62037660-RA:cds"/>
    </source>
</evidence>
<reference evidence="5" key="2">
    <citation type="submission" date="2021-03" db="UniProtKB">
        <authorList>
            <consortium name="EnsemblPlants"/>
        </authorList>
    </citation>
    <scope>IDENTIFICATION</scope>
</reference>
<dbReference type="Proteomes" id="UP000596660">
    <property type="component" value="Unplaced"/>
</dbReference>
<dbReference type="AlphaFoldDB" id="A0A803MZ83"/>
<keyword evidence="3" id="KW-0472">Membrane</keyword>
<keyword evidence="3" id="KW-1133">Transmembrane helix</keyword>
<organism evidence="5 6">
    <name type="scientific">Chenopodium quinoa</name>
    <name type="common">Quinoa</name>
    <dbReference type="NCBI Taxonomy" id="63459"/>
    <lineage>
        <taxon>Eukaryota</taxon>
        <taxon>Viridiplantae</taxon>
        <taxon>Streptophyta</taxon>
        <taxon>Embryophyta</taxon>
        <taxon>Tracheophyta</taxon>
        <taxon>Spermatophyta</taxon>
        <taxon>Magnoliopsida</taxon>
        <taxon>eudicotyledons</taxon>
        <taxon>Gunneridae</taxon>
        <taxon>Pentapetalae</taxon>
        <taxon>Caryophyllales</taxon>
        <taxon>Chenopodiaceae</taxon>
        <taxon>Chenopodioideae</taxon>
        <taxon>Atripliceae</taxon>
        <taxon>Chenopodium</taxon>
    </lineage>
</organism>
<reference evidence="5" key="1">
    <citation type="journal article" date="2017" name="Nature">
        <title>The genome of Chenopodium quinoa.</title>
        <authorList>
            <person name="Jarvis D.E."/>
            <person name="Ho Y.S."/>
            <person name="Lightfoot D.J."/>
            <person name="Schmoeckel S.M."/>
            <person name="Li B."/>
            <person name="Borm T.J.A."/>
            <person name="Ohyanagi H."/>
            <person name="Mineta K."/>
            <person name="Michell C.T."/>
            <person name="Saber N."/>
            <person name="Kharbatia N.M."/>
            <person name="Rupper R.R."/>
            <person name="Sharp A.R."/>
            <person name="Dally N."/>
            <person name="Boughton B.A."/>
            <person name="Woo Y.H."/>
            <person name="Gao G."/>
            <person name="Schijlen E.G.W.M."/>
            <person name="Guo X."/>
            <person name="Momin A.A."/>
            <person name="Negrao S."/>
            <person name="Al-Babili S."/>
            <person name="Gehring C."/>
            <person name="Roessner U."/>
            <person name="Jung C."/>
            <person name="Murphy K."/>
            <person name="Arold S.T."/>
            <person name="Gojobori T."/>
            <person name="van der Linden C.G."/>
            <person name="van Loo E.N."/>
            <person name="Jellen E.N."/>
            <person name="Maughan P.J."/>
            <person name="Tester M."/>
        </authorList>
    </citation>
    <scope>NUCLEOTIDE SEQUENCE [LARGE SCALE GENOMIC DNA]</scope>
    <source>
        <strain evidence="5">cv. PI 614886</strain>
    </source>
</reference>
<dbReference type="GO" id="GO:0004672">
    <property type="term" value="F:protein kinase activity"/>
    <property type="evidence" value="ECO:0007669"/>
    <property type="project" value="InterPro"/>
</dbReference>
<evidence type="ECO:0000256" key="1">
    <source>
        <dbReference type="ARBA" id="ARBA00009670"/>
    </source>
</evidence>
<dbReference type="InterPro" id="IPR050154">
    <property type="entry name" value="UbiB_kinase"/>
</dbReference>
<comment type="similarity">
    <text evidence="1">Belongs to the protein kinase superfamily. ADCK protein kinase family.</text>
</comment>
<dbReference type="PROSITE" id="PS50011">
    <property type="entry name" value="PROTEIN_KINASE_DOM"/>
    <property type="match status" value="1"/>
</dbReference>
<evidence type="ECO:0000256" key="3">
    <source>
        <dbReference type="SAM" id="Phobius"/>
    </source>
</evidence>
<dbReference type="SUPFAM" id="SSF56112">
    <property type="entry name" value="Protein kinase-like (PK-like)"/>
    <property type="match status" value="1"/>
</dbReference>
<evidence type="ECO:0000256" key="2">
    <source>
        <dbReference type="SAM" id="MobiDB-lite"/>
    </source>
</evidence>
<evidence type="ECO:0000259" key="4">
    <source>
        <dbReference type="PROSITE" id="PS50011"/>
    </source>
</evidence>
<dbReference type="InterPro" id="IPR011009">
    <property type="entry name" value="Kinase-like_dom_sf"/>
</dbReference>
<dbReference type="EnsemblPlants" id="AUR62037660-RA">
    <property type="protein sequence ID" value="AUR62037660-RA:cds"/>
    <property type="gene ID" value="AUR62037660"/>
</dbReference>
<dbReference type="Gramene" id="AUR62037660-RA">
    <property type="protein sequence ID" value="AUR62037660-RA:cds"/>
    <property type="gene ID" value="AUR62037660"/>
</dbReference>
<dbReference type="PANTHER" id="PTHR10566:SF123">
    <property type="entry name" value="PROTEIN KINASE SUPERFAMILY PROTEIN"/>
    <property type="match status" value="1"/>
</dbReference>
<sequence>MGNFDHLFGVVKKDWEFLKKGVDKSVKWANEHLHVPKIAKKVDDVIWLRNLENPNSPPFQPPFWPQPSYPDFEESIKRVVEAAVSQATEAIQKSLEEAFNGLHTRLDREGITGPLEEPTISVGVVSSVREPAAAQGEAEKKSEEDVEDDPTRLNGREESRAMTAGGHGGFENLDDESGYGVGVVARKFKSGGRQGDFGSDYTGGGGFDGVPEEFSSVVVLCGSGGDFGGGTREIGGVLDTLKGSRVGIFCGGWLGGIFEKGGADCNGSGGGPGRMAEKGEHGCKTTTSGGLNGTRNMNYELQSKGTVKNGEFFDGFTGAGSLFGGGFFEALSGMDLLMADIEAFAAYGSYFYRMSKVWQSPLPEVYDAEGVSDYFHCRPHVVALRLIEVFAAFSSAVIKIRASRIRRHVLRTDEDSINLSQYDFGKGLKETMLSLGPTFIKVGQSLSTRPDIIGSDISKALSELHDQIPPFPRAIAMKIVEDELGAPVERFFSHISDEPVGAASFGQVYRGTTYEGYAVAIKIQRPNLHHVVARDIYILRLGLGLLKKIAKRKNDIRLYADELGKGLMGELDYTLEAANASRFLEAHSSYPFIRVPKVYPQFTRKKVLTMEWVAGDNPTDLLLACTGAKDNSSASSERQAIEAKQRLLDLVNKGVEASLVQLLETGFMHADPHPGNLRYSSTGQIGFLDFGLMCQMERKHQLAMLASIIHIVNGDWASLVQALSEMDVIVPGTNTRLVTMELENTLGEVEFIDGIPDVKFSKVLGNIWSVAFKYNFRMPTYYTLLLRSLASLEGLAIAANDKFKTFEAAYPYVVRKLLTDNSDASRRILHSVIFNKRREFQWKRLVLFLRVGATRKLLPVLESANDGLSGSSSSNDNIFNVATFVLKLLPSKDGTVLRRLLMTADGMSLLKAFLSPEAAAVRQQFCRAIADVLYQWMAGNIIKDPYLTTSSNSFAANCKLLIADRRLKVVFNKVLNDAKRDWLLMLRFYGTSFVIFVIASAMACHRLIISFSKSHASRLSFSPIQAVVST</sequence>
<protein>
    <recommendedName>
        <fullName evidence="4">Protein kinase domain-containing protein</fullName>
    </recommendedName>
</protein>